<dbReference type="AlphaFoldDB" id="A0A2V2UQ52"/>
<dbReference type="VEuPathDB" id="TriTrypDB:C4B63_168g25"/>
<dbReference type="EMBL" id="PRFA01000168">
    <property type="protein sequence ID" value="PWU85326.1"/>
    <property type="molecule type" value="Genomic_DNA"/>
</dbReference>
<proteinExistence type="predicted"/>
<gene>
    <name evidence="2" type="ORF">C4B63_168g25</name>
</gene>
<feature type="region of interest" description="Disordered" evidence="1">
    <location>
        <begin position="143"/>
        <end position="197"/>
    </location>
</feature>
<organism evidence="2 3">
    <name type="scientific">Trypanosoma cruzi</name>
    <dbReference type="NCBI Taxonomy" id="5693"/>
    <lineage>
        <taxon>Eukaryota</taxon>
        <taxon>Discoba</taxon>
        <taxon>Euglenozoa</taxon>
        <taxon>Kinetoplastea</taxon>
        <taxon>Metakinetoplastina</taxon>
        <taxon>Trypanosomatida</taxon>
        <taxon>Trypanosomatidae</taxon>
        <taxon>Trypanosoma</taxon>
        <taxon>Schizotrypanum</taxon>
    </lineage>
</organism>
<dbReference type="VEuPathDB" id="TriTrypDB:TcYC6_0022520"/>
<dbReference type="VEuPathDB" id="TriTrypDB:ECC02_007686"/>
<evidence type="ECO:0000256" key="1">
    <source>
        <dbReference type="SAM" id="MobiDB-lite"/>
    </source>
</evidence>
<evidence type="ECO:0000313" key="2">
    <source>
        <dbReference type="EMBL" id="PWU85326.1"/>
    </source>
</evidence>
<dbReference type="VEuPathDB" id="TriTrypDB:TcBrA4_0046270"/>
<comment type="caution">
    <text evidence="2">The sequence shown here is derived from an EMBL/GenBank/DDBJ whole genome shotgun (WGS) entry which is preliminary data.</text>
</comment>
<dbReference type="Proteomes" id="UP000246121">
    <property type="component" value="Unassembled WGS sequence"/>
</dbReference>
<name>A0A2V2UQ52_TRYCR</name>
<accession>A0A2V2UQ52</accession>
<dbReference type="VEuPathDB" id="TriTrypDB:TCDM_09028"/>
<evidence type="ECO:0008006" key="4">
    <source>
        <dbReference type="Google" id="ProtNLM"/>
    </source>
</evidence>
<dbReference type="VEuPathDB" id="TriTrypDB:BCY84_11465"/>
<dbReference type="VEuPathDB" id="TriTrypDB:TCSYLVIO_008263"/>
<dbReference type="VEuPathDB" id="TriTrypDB:TcCL_NonESM03989"/>
<dbReference type="VEuPathDB" id="TriTrypDB:TcCLB.509695.80"/>
<sequence>MSLLTRVAPSRLVPGAKGVFITRPLKKFTPVEVAPPPDAIAPPYLVNLLRMPPHTISLRHFLALRHQFSSGMYFNVATLGGWYLIVPGSHAPLADPAGLRAWRERHHHRYEQKAAVRRRKTDEAVTVTVTHDSTAKKSRTTLMDSCYGGKRNSSTAVQDDDDTNMEGENEENEEDEEEGKEVYAVPSATASSSVSFGETVSRASLLSESRIVIPERHLFEINDGVLWETPPLNDLGNPAYWKHHTTRMQLYEDTSISAEQVEPIASPLNTEGIQNVSGYTEQERHVQQQRLFQVLTHKANVRLNVDDNTRLLTLMPIIDLKEGDELLLHYGREWWSQRLLSTLFMSVPDNEMRDIRWIEALFKKPTDVSKPFPQLCSAVARRKMPKRGKRCEDGKASDVNDGSNVDAATQRDNLVLYNAVTRRKATDAEALIFAVRRSCVNRNFFTALVGTSGAGVFDVSNCDDEVPLRRLRLTLLQSLHLEHVSADMTGVQAERSAAQFTEDEEDGSLIL</sequence>
<reference evidence="2 3" key="1">
    <citation type="journal article" date="2018" name="Microb. Genom.">
        <title>Expanding an expanded genome: long-read sequencing of Trypanosoma cruzi.</title>
        <authorList>
            <person name="Berna L."/>
            <person name="Rodriguez M."/>
            <person name="Chiribao M.L."/>
            <person name="Parodi-Talice A."/>
            <person name="Pita S."/>
            <person name="Rijo G."/>
            <person name="Alvarez-Valin F."/>
            <person name="Robello C."/>
        </authorList>
    </citation>
    <scope>NUCLEOTIDE SEQUENCE [LARGE SCALE GENOMIC DNA]</scope>
    <source>
        <strain evidence="2 3">Dm28c</strain>
    </source>
</reference>
<feature type="compositionally biased region" description="Low complexity" evidence="1">
    <location>
        <begin position="182"/>
        <end position="195"/>
    </location>
</feature>
<evidence type="ECO:0000313" key="3">
    <source>
        <dbReference type="Proteomes" id="UP000246121"/>
    </source>
</evidence>
<dbReference type="VEuPathDB" id="TriTrypDB:C3747_7g351"/>
<feature type="compositionally biased region" description="Acidic residues" evidence="1">
    <location>
        <begin position="158"/>
        <end position="179"/>
    </location>
</feature>
<dbReference type="VEuPathDB" id="TriTrypDB:TcG_07867"/>
<protein>
    <recommendedName>
        <fullName evidence="4">SET domain-containing protein</fullName>
    </recommendedName>
</protein>